<dbReference type="InterPro" id="IPR034660">
    <property type="entry name" value="DinB/YfiT-like"/>
</dbReference>
<dbReference type="InterPro" id="IPR024775">
    <property type="entry name" value="DinB-like"/>
</dbReference>
<gene>
    <name evidence="2" type="ORF">AWC17_23820</name>
</gene>
<dbReference type="Gene3D" id="1.20.120.450">
    <property type="entry name" value="dinb family like domain"/>
    <property type="match status" value="1"/>
</dbReference>
<dbReference type="AlphaFoldDB" id="A0A1X2A0L4"/>
<evidence type="ECO:0000313" key="2">
    <source>
        <dbReference type="EMBL" id="ORW34494.1"/>
    </source>
</evidence>
<dbReference type="EMBL" id="LQPH01000019">
    <property type="protein sequence ID" value="ORW34494.1"/>
    <property type="molecule type" value="Genomic_DNA"/>
</dbReference>
<evidence type="ECO:0000313" key="3">
    <source>
        <dbReference type="Proteomes" id="UP000193781"/>
    </source>
</evidence>
<reference evidence="2 3" key="1">
    <citation type="submission" date="2016-01" db="EMBL/GenBank/DDBJ databases">
        <title>The new phylogeny of the genus Mycobacterium.</title>
        <authorList>
            <person name="Tarcisio F."/>
            <person name="Conor M."/>
            <person name="Antonella G."/>
            <person name="Elisabetta G."/>
            <person name="Giulia F.S."/>
            <person name="Sara T."/>
            <person name="Anna F."/>
            <person name="Clotilde B."/>
            <person name="Roberto B."/>
            <person name="Veronica D.S."/>
            <person name="Fabio R."/>
            <person name="Monica P."/>
            <person name="Olivier J."/>
            <person name="Enrico T."/>
            <person name="Nicola S."/>
        </authorList>
    </citation>
    <scope>NUCLEOTIDE SEQUENCE [LARGE SCALE GENOMIC DNA]</scope>
    <source>
        <strain evidence="2 3">DSM 44803</strain>
    </source>
</reference>
<dbReference type="RefSeq" id="WP_046185981.1">
    <property type="nucleotide sequence ID" value="NZ_JACKSS010000025.1"/>
</dbReference>
<protein>
    <recommendedName>
        <fullName evidence="1">DinB-like domain-containing protein</fullName>
    </recommendedName>
</protein>
<evidence type="ECO:0000259" key="1">
    <source>
        <dbReference type="Pfam" id="PF12867"/>
    </source>
</evidence>
<comment type="caution">
    <text evidence="2">The sequence shown here is derived from an EMBL/GenBank/DDBJ whole genome shotgun (WGS) entry which is preliminary data.</text>
</comment>
<dbReference type="OrthoDB" id="3376896at2"/>
<dbReference type="Pfam" id="PF12867">
    <property type="entry name" value="DinB_2"/>
    <property type="match status" value="1"/>
</dbReference>
<organism evidence="2 3">
    <name type="scientific">Mycobacterium nebraskense</name>
    <dbReference type="NCBI Taxonomy" id="244292"/>
    <lineage>
        <taxon>Bacteria</taxon>
        <taxon>Bacillati</taxon>
        <taxon>Actinomycetota</taxon>
        <taxon>Actinomycetes</taxon>
        <taxon>Mycobacteriales</taxon>
        <taxon>Mycobacteriaceae</taxon>
        <taxon>Mycobacterium</taxon>
    </lineage>
</organism>
<proteinExistence type="predicted"/>
<feature type="domain" description="DinB-like" evidence="1">
    <location>
        <begin position="38"/>
        <end position="170"/>
    </location>
</feature>
<name>A0A1X2A0L4_9MYCO</name>
<accession>A0A1X2A0L4</accession>
<sequence length="178" mass="20107">MPASLPPLADEDHVCAACGLSYSDTRVDDAVGVIADLPDAVREVVSAISPEVRRIRPGPDVWSVAEYLCHLRDVYISFTIRLHRVRTEHRPALEPMFNDLRARRFRYNDCDVDATLDELAAAVAGFRDEVARIGDHDWDRTATRLPGEQRTARWFVRQAMHEGVHHLGDIRRIGETAP</sequence>
<dbReference type="STRING" id="244292.ABW17_10540"/>
<dbReference type="SUPFAM" id="SSF109854">
    <property type="entry name" value="DinB/YfiT-like putative metalloenzymes"/>
    <property type="match status" value="1"/>
</dbReference>
<keyword evidence="3" id="KW-1185">Reference proteome</keyword>
<dbReference type="Proteomes" id="UP000193781">
    <property type="component" value="Unassembled WGS sequence"/>
</dbReference>